<proteinExistence type="predicted"/>
<dbReference type="PANTHER" id="PTHR42720">
    <property type="entry name" value="GLYCEROL-3-PHOSPHATE DEHYDROGENASE"/>
    <property type="match status" value="1"/>
</dbReference>
<dbReference type="InterPro" id="IPR036188">
    <property type="entry name" value="FAD/NAD-bd_sf"/>
</dbReference>
<dbReference type="SUPFAM" id="SSF51905">
    <property type="entry name" value="FAD/NAD(P)-binding domain"/>
    <property type="match status" value="1"/>
</dbReference>
<evidence type="ECO:0000313" key="3">
    <source>
        <dbReference type="Proteomes" id="UP000005408"/>
    </source>
</evidence>
<dbReference type="Gene3D" id="3.30.9.10">
    <property type="entry name" value="D-Amino Acid Oxidase, subunit A, domain 2"/>
    <property type="match status" value="1"/>
</dbReference>
<dbReference type="Gene3D" id="3.50.50.60">
    <property type="entry name" value="FAD/NAD(P)-binding domain"/>
    <property type="match status" value="1"/>
</dbReference>
<sequence>MKVKTDPAGLESTKIERIASLRIPTVEYSSLPYFQKTQPCLSHDSVWTMADVFDVIVVGGGIVGCAVVWEMTSYGYKCLLLEKNENLVSEASSGNSGMLHTGFDAVADTLELQCIQHTFPKMFGVLEGFGLPYNKIGATMVAWTQEQAQIIPTIAQRCRAARVSFCTEISLSELYSREPGLRKQAQGALWIPGETVVDPWLTAISLAHDAKKKGAMIKTNAVVQNISRTECERQRIQVMTSLGQFTGRVVINCGGLYGDIVDKLAGLQHFRISPKKGQYAIYPQKVGHHINSSILPIPTSKGKGEIIFKTVYGNVVVGPTFEDSASRARPESDACTIRRLVRLGESCVPGLEGCPIVNTYTGVRPATETKDYHIDSYPESCWITVGGIRSTGLSGSLGIADKVRRLVLHQHALEPSGPRRTGLEKMDIKFVPPCHARIDDVLYTVTHPITLNGVWKSRDSRL</sequence>
<accession>A0A8W8HPC6</accession>
<keyword evidence="3" id="KW-1185">Reference proteome</keyword>
<dbReference type="Proteomes" id="UP000005408">
    <property type="component" value="Unassembled WGS sequence"/>
</dbReference>
<dbReference type="EnsemblMetazoa" id="G10408.3">
    <property type="protein sequence ID" value="G10408.3:cds"/>
    <property type="gene ID" value="G10408"/>
</dbReference>
<protein>
    <recommendedName>
        <fullName evidence="1">FAD dependent oxidoreductase domain-containing protein</fullName>
    </recommendedName>
</protein>
<feature type="domain" description="FAD dependent oxidoreductase" evidence="1">
    <location>
        <begin position="54"/>
        <end position="403"/>
    </location>
</feature>
<dbReference type="PANTHER" id="PTHR42720:SF1">
    <property type="entry name" value="GLYCEROL 3-PHOSPHATE OXIDASE"/>
    <property type="match status" value="1"/>
</dbReference>
<reference evidence="2" key="1">
    <citation type="submission" date="2022-08" db="UniProtKB">
        <authorList>
            <consortium name="EnsemblMetazoa"/>
        </authorList>
    </citation>
    <scope>IDENTIFICATION</scope>
    <source>
        <strain evidence="2">05x7-T-G4-1.051#20</strain>
    </source>
</reference>
<dbReference type="AlphaFoldDB" id="A0A8W8HPC6"/>
<dbReference type="SUPFAM" id="SSF54373">
    <property type="entry name" value="FAD-linked reductases, C-terminal domain"/>
    <property type="match status" value="1"/>
</dbReference>
<organism evidence="2 3">
    <name type="scientific">Magallana gigas</name>
    <name type="common">Pacific oyster</name>
    <name type="synonym">Crassostrea gigas</name>
    <dbReference type="NCBI Taxonomy" id="29159"/>
    <lineage>
        <taxon>Eukaryota</taxon>
        <taxon>Metazoa</taxon>
        <taxon>Spiralia</taxon>
        <taxon>Lophotrochozoa</taxon>
        <taxon>Mollusca</taxon>
        <taxon>Bivalvia</taxon>
        <taxon>Autobranchia</taxon>
        <taxon>Pteriomorphia</taxon>
        <taxon>Ostreida</taxon>
        <taxon>Ostreoidea</taxon>
        <taxon>Ostreidae</taxon>
        <taxon>Magallana</taxon>
    </lineage>
</organism>
<dbReference type="InterPro" id="IPR006076">
    <property type="entry name" value="FAD-dep_OxRdtase"/>
</dbReference>
<dbReference type="InterPro" id="IPR052745">
    <property type="entry name" value="G3P_Oxidase/Oxidoreductase"/>
</dbReference>
<evidence type="ECO:0000313" key="2">
    <source>
        <dbReference type="EnsemblMetazoa" id="G10408.3:cds"/>
    </source>
</evidence>
<name>A0A8W8HPC6_MAGGI</name>
<evidence type="ECO:0000259" key="1">
    <source>
        <dbReference type="Pfam" id="PF01266"/>
    </source>
</evidence>
<dbReference type="Pfam" id="PF01266">
    <property type="entry name" value="DAO"/>
    <property type="match status" value="1"/>
</dbReference>